<evidence type="ECO:0000256" key="16">
    <source>
        <dbReference type="SAM" id="MobiDB-lite"/>
    </source>
</evidence>
<evidence type="ECO:0000256" key="12">
    <source>
        <dbReference type="ARBA" id="ARBA00029736"/>
    </source>
</evidence>
<comment type="subcellular location">
    <subcellularLocation>
        <location evidence="2 15">Cytoplasm</location>
    </subcellularLocation>
</comment>
<dbReference type="NCBIfam" id="NF000648">
    <property type="entry name" value="PRK00026.1"/>
    <property type="match status" value="1"/>
</dbReference>
<comment type="subunit">
    <text evidence="4 15">Homodimer.</text>
</comment>
<dbReference type="eggNOG" id="COG0336">
    <property type="taxonomic scope" value="Bacteria"/>
</dbReference>
<protein>
    <recommendedName>
        <fullName evidence="6 15">tRNA (guanine-N(1)-)-methyltransferase</fullName>
        <ecNumber evidence="5 15">2.1.1.228</ecNumber>
    </recommendedName>
    <alternativeName>
        <fullName evidence="12 15">M1G-methyltransferase</fullName>
    </alternativeName>
    <alternativeName>
        <fullName evidence="13 15">tRNA [GM37] methyltransferase</fullName>
    </alternativeName>
</protein>
<keyword evidence="10 15" id="KW-0949">S-adenosyl-L-methionine</keyword>
<dbReference type="OrthoDB" id="9807416at2"/>
<keyword evidence="8 15" id="KW-0489">Methyltransferase</keyword>
<name>U3GYJ5_9CORY</name>
<evidence type="ECO:0000259" key="17">
    <source>
        <dbReference type="Pfam" id="PF01746"/>
    </source>
</evidence>
<dbReference type="RefSeq" id="WP_020976499.1">
    <property type="nucleotide sequence ID" value="NC_022198.1"/>
</dbReference>
<evidence type="ECO:0000256" key="4">
    <source>
        <dbReference type="ARBA" id="ARBA00011738"/>
    </source>
</evidence>
<dbReference type="Gene3D" id="3.40.1280.10">
    <property type="match status" value="2"/>
</dbReference>
<feature type="compositionally biased region" description="Polar residues" evidence="16">
    <location>
        <begin position="98"/>
        <end position="114"/>
    </location>
</feature>
<proteinExistence type="inferred from homology"/>
<feature type="region of interest" description="Disordered" evidence="16">
    <location>
        <begin position="81"/>
        <end position="137"/>
    </location>
</feature>
<comment type="function">
    <text evidence="1 15">Specifically methylates guanosine-37 in various tRNAs.</text>
</comment>
<dbReference type="InterPro" id="IPR016009">
    <property type="entry name" value="tRNA_MeTrfase_TRMD/TRM10"/>
</dbReference>
<dbReference type="HOGENOM" id="CLU_047363_0_0_11"/>
<sequence length="391" mass="42878">MRIDVVTIFPEYLEPLRHALLGKAIEQGLISVGVHDLRQWASGAHRTVDDSPCGGGPGMVMLPTVWGPALDDVAEGNLEASLSSAQPHADKPRHDDLQPSSFSGYTHGESTYSDGTDDRPLLVVPTPTGTPFTQETAQRWSRERHVVFACGRYEGIDSRVITDAAKRYKVEEVSIGDYVLIGGEVATLVMAEAVVRLIPGVLGNASSHLEDSFSDGLLEGPSYTKPRHWRGQSVPDILFSGDHNAIARWHRDQSLALTAARRPDLLDAARQRGDLSERDEQALDLRDVITEIQILIDPKQLKGLTKDLPTRLAKDNIFFATVTTEEISQACQADNMLIAAYEQQHGQPPATQRTIQLYIHARTTLGDAACTRAVANKLPEGTQWYGTTHHA</sequence>
<keyword evidence="9 15" id="KW-0808">Transferase</keyword>
<comment type="similarity">
    <text evidence="3 15">Belongs to the RNA methyltransferase TrmD family.</text>
</comment>
<dbReference type="GO" id="GO:0002939">
    <property type="term" value="P:tRNA N1-guanine methylation"/>
    <property type="evidence" value="ECO:0007669"/>
    <property type="project" value="TreeGrafter"/>
</dbReference>
<evidence type="ECO:0000256" key="13">
    <source>
        <dbReference type="ARBA" id="ARBA00033392"/>
    </source>
</evidence>
<evidence type="ECO:0000256" key="10">
    <source>
        <dbReference type="ARBA" id="ARBA00022691"/>
    </source>
</evidence>
<evidence type="ECO:0000256" key="15">
    <source>
        <dbReference type="HAMAP-Rule" id="MF_00605"/>
    </source>
</evidence>
<evidence type="ECO:0000256" key="1">
    <source>
        <dbReference type="ARBA" id="ARBA00002634"/>
    </source>
</evidence>
<organism evidence="18 19">
    <name type="scientific">Corynebacterium argentoratense DSM 44202</name>
    <dbReference type="NCBI Taxonomy" id="1348662"/>
    <lineage>
        <taxon>Bacteria</taxon>
        <taxon>Bacillati</taxon>
        <taxon>Actinomycetota</taxon>
        <taxon>Actinomycetes</taxon>
        <taxon>Mycobacteriales</taxon>
        <taxon>Corynebacteriaceae</taxon>
        <taxon>Corynebacterium</taxon>
    </lineage>
</organism>
<dbReference type="InterPro" id="IPR029028">
    <property type="entry name" value="Alpha/beta_knot_MTases"/>
</dbReference>
<dbReference type="PANTHER" id="PTHR46417">
    <property type="entry name" value="TRNA (GUANINE-N(1)-)-METHYLTRANSFERASE"/>
    <property type="match status" value="1"/>
</dbReference>
<dbReference type="InterPro" id="IPR023148">
    <property type="entry name" value="tRNA_m1G_MeTrfase_C_sf"/>
</dbReference>
<dbReference type="CDD" id="cd18080">
    <property type="entry name" value="TrmD-like"/>
    <property type="match status" value="1"/>
</dbReference>
<evidence type="ECO:0000256" key="2">
    <source>
        <dbReference type="ARBA" id="ARBA00004496"/>
    </source>
</evidence>
<evidence type="ECO:0000313" key="19">
    <source>
        <dbReference type="Proteomes" id="UP000016943"/>
    </source>
</evidence>
<dbReference type="Pfam" id="PF01746">
    <property type="entry name" value="tRNA_m1G_MT"/>
    <property type="match status" value="2"/>
</dbReference>
<keyword evidence="19" id="KW-1185">Reference proteome</keyword>
<evidence type="ECO:0000256" key="5">
    <source>
        <dbReference type="ARBA" id="ARBA00012807"/>
    </source>
</evidence>
<evidence type="ECO:0000256" key="3">
    <source>
        <dbReference type="ARBA" id="ARBA00007630"/>
    </source>
</evidence>
<dbReference type="PANTHER" id="PTHR46417:SF1">
    <property type="entry name" value="TRNA (GUANINE-N(1)-)-METHYLTRANSFERASE"/>
    <property type="match status" value="1"/>
</dbReference>
<keyword evidence="7 15" id="KW-0963">Cytoplasm</keyword>
<evidence type="ECO:0000256" key="11">
    <source>
        <dbReference type="ARBA" id="ARBA00022694"/>
    </source>
</evidence>
<dbReference type="GeneID" id="78249992"/>
<feature type="compositionally biased region" description="Basic and acidic residues" evidence="16">
    <location>
        <begin position="88"/>
        <end position="97"/>
    </location>
</feature>
<evidence type="ECO:0000256" key="8">
    <source>
        <dbReference type="ARBA" id="ARBA00022603"/>
    </source>
</evidence>
<dbReference type="HAMAP" id="MF_00605">
    <property type="entry name" value="TrmD"/>
    <property type="match status" value="1"/>
</dbReference>
<evidence type="ECO:0000256" key="14">
    <source>
        <dbReference type="ARBA" id="ARBA00047783"/>
    </source>
</evidence>
<dbReference type="InterPro" id="IPR029026">
    <property type="entry name" value="tRNA_m1G_MTases_N"/>
</dbReference>
<dbReference type="STRING" id="1348662.CARG_06085"/>
<dbReference type="GO" id="GO:0052906">
    <property type="term" value="F:tRNA (guanine(37)-N1)-methyltransferase activity"/>
    <property type="evidence" value="ECO:0007669"/>
    <property type="project" value="UniProtKB-UniRule"/>
</dbReference>
<feature type="domain" description="tRNA methyltransferase TRMD/TRM10-type" evidence="17">
    <location>
        <begin position="118"/>
        <end position="267"/>
    </location>
</feature>
<dbReference type="PATRIC" id="fig|1348662.3.peg.1192"/>
<dbReference type="KEGG" id="caz:CARG_06085"/>
<keyword evidence="11 15" id="KW-0819">tRNA processing</keyword>
<gene>
    <name evidence="15" type="primary">trmD</name>
    <name evidence="18" type="ORF">CARG_06085</name>
</gene>
<dbReference type="Gene3D" id="1.10.1270.20">
    <property type="entry name" value="tRNA(m1g37)methyltransferase, domain 2"/>
    <property type="match status" value="1"/>
</dbReference>
<evidence type="ECO:0000256" key="7">
    <source>
        <dbReference type="ARBA" id="ARBA00022490"/>
    </source>
</evidence>
<accession>U3GYJ5</accession>
<feature type="binding site" evidence="15">
    <location>
        <position position="151"/>
    </location>
    <ligand>
        <name>S-adenosyl-L-methionine</name>
        <dbReference type="ChEBI" id="CHEBI:59789"/>
    </ligand>
</feature>
<dbReference type="EC" id="2.1.1.228" evidence="5 15"/>
<evidence type="ECO:0000256" key="6">
    <source>
        <dbReference type="ARBA" id="ARBA00014679"/>
    </source>
</evidence>
<feature type="binding site" evidence="15">
    <location>
        <begin position="175"/>
        <end position="180"/>
    </location>
    <ligand>
        <name>S-adenosyl-L-methionine</name>
        <dbReference type="ChEBI" id="CHEBI:59789"/>
    </ligand>
</feature>
<comment type="catalytic activity">
    <reaction evidence="14 15">
        <text>guanosine(37) in tRNA + S-adenosyl-L-methionine = N(1)-methylguanosine(37) in tRNA + S-adenosyl-L-homocysteine + H(+)</text>
        <dbReference type="Rhea" id="RHEA:36899"/>
        <dbReference type="Rhea" id="RHEA-COMP:10145"/>
        <dbReference type="Rhea" id="RHEA-COMP:10147"/>
        <dbReference type="ChEBI" id="CHEBI:15378"/>
        <dbReference type="ChEBI" id="CHEBI:57856"/>
        <dbReference type="ChEBI" id="CHEBI:59789"/>
        <dbReference type="ChEBI" id="CHEBI:73542"/>
        <dbReference type="ChEBI" id="CHEBI:74269"/>
        <dbReference type="EC" id="2.1.1.228"/>
    </reaction>
</comment>
<dbReference type="SUPFAM" id="SSF75217">
    <property type="entry name" value="alpha/beta knot"/>
    <property type="match status" value="1"/>
</dbReference>
<dbReference type="Proteomes" id="UP000016943">
    <property type="component" value="Chromosome"/>
</dbReference>
<reference evidence="18 19" key="1">
    <citation type="journal article" date="2013" name="Genome Announc.">
        <title>Whole-Genome Sequence of the Clinical Strain Corynebacterium argentoratense DSM 44202, Isolated from a Human Throat Specimen.</title>
        <authorList>
            <person name="Bomholt C."/>
            <person name="Glaub A."/>
            <person name="Gravermann K."/>
            <person name="Albersmeier A."/>
            <person name="Brinkrolf K."/>
            <person name="Ruckert C."/>
            <person name="Tauch A."/>
        </authorList>
    </citation>
    <scope>NUCLEOTIDE SEQUENCE [LARGE SCALE GENOMIC DNA]</scope>
    <source>
        <strain evidence="18">DSM 44202</strain>
    </source>
</reference>
<dbReference type="AlphaFoldDB" id="U3GYJ5"/>
<evidence type="ECO:0000313" key="18">
    <source>
        <dbReference type="EMBL" id="AGU15341.1"/>
    </source>
</evidence>
<evidence type="ECO:0000256" key="9">
    <source>
        <dbReference type="ARBA" id="ARBA00022679"/>
    </source>
</evidence>
<dbReference type="EMBL" id="CP006365">
    <property type="protein sequence ID" value="AGU15341.1"/>
    <property type="molecule type" value="Genomic_DNA"/>
</dbReference>
<dbReference type="GO" id="GO:0005829">
    <property type="term" value="C:cytosol"/>
    <property type="evidence" value="ECO:0007669"/>
    <property type="project" value="TreeGrafter"/>
</dbReference>
<dbReference type="InterPro" id="IPR002649">
    <property type="entry name" value="tRNA_m1G_MeTrfase_TrmD"/>
</dbReference>
<feature type="domain" description="tRNA methyltransferase TRMD/TRM10-type" evidence="17">
    <location>
        <begin position="1"/>
        <end position="76"/>
    </location>
</feature>
<feature type="compositionally biased region" description="Low complexity" evidence="16">
    <location>
        <begin position="121"/>
        <end position="133"/>
    </location>
</feature>